<keyword evidence="5" id="KW-1185">Reference proteome</keyword>
<dbReference type="Proteomes" id="UP000027456">
    <property type="component" value="Unassembled WGS sequence"/>
</dbReference>
<keyword evidence="1" id="KW-0285">Flavoprotein</keyword>
<evidence type="ECO:0000256" key="3">
    <source>
        <dbReference type="ARBA" id="ARBA00023002"/>
    </source>
</evidence>
<dbReference type="PANTHER" id="PTHR32332">
    <property type="entry name" value="2-NITROPROPANE DIOXYGENASE"/>
    <property type="match status" value="1"/>
</dbReference>
<keyword evidence="4" id="KW-0223">Dioxygenase</keyword>
<dbReference type="Pfam" id="PF03060">
    <property type="entry name" value="NMO"/>
    <property type="match status" value="1"/>
</dbReference>
<name>A0A074RZD2_9AGAM</name>
<comment type="caution">
    <text evidence="4">The sequence shown here is derived from an EMBL/GenBank/DDBJ whole genome shotgun (WGS) entry which is preliminary data.</text>
</comment>
<reference evidence="4 5" key="1">
    <citation type="submission" date="2013-12" db="EMBL/GenBank/DDBJ databases">
        <authorList>
            <person name="Cubeta M."/>
            <person name="Pakala S."/>
            <person name="Fedorova N."/>
            <person name="Thomas E."/>
            <person name="Dean R."/>
            <person name="Jabaji S."/>
            <person name="Neate S."/>
            <person name="Toda T."/>
            <person name="Tavantzis S."/>
            <person name="Vilgalys R."/>
            <person name="Bharathan N."/>
            <person name="Pakala S."/>
            <person name="Losada L.S."/>
            <person name="Zafar N."/>
            <person name="Nierman W."/>
        </authorList>
    </citation>
    <scope>NUCLEOTIDE SEQUENCE [LARGE SCALE GENOMIC DNA]</scope>
    <source>
        <strain evidence="4 5">123E</strain>
    </source>
</reference>
<dbReference type="AlphaFoldDB" id="A0A074RZD2"/>
<dbReference type="SUPFAM" id="SSF51412">
    <property type="entry name" value="Inosine monophosphate dehydrogenase (IMPDH)"/>
    <property type="match status" value="1"/>
</dbReference>
<dbReference type="InterPro" id="IPR004136">
    <property type="entry name" value="NMO"/>
</dbReference>
<gene>
    <name evidence="4" type="ORF">V565_046730</name>
</gene>
<dbReference type="InterPro" id="IPR013785">
    <property type="entry name" value="Aldolase_TIM"/>
</dbReference>
<evidence type="ECO:0000313" key="5">
    <source>
        <dbReference type="Proteomes" id="UP000027456"/>
    </source>
</evidence>
<dbReference type="GO" id="GO:0018580">
    <property type="term" value="F:nitronate monooxygenase activity"/>
    <property type="evidence" value="ECO:0007669"/>
    <property type="project" value="InterPro"/>
</dbReference>
<organism evidence="4 5">
    <name type="scientific">Rhizoctonia solani 123E</name>
    <dbReference type="NCBI Taxonomy" id="1423351"/>
    <lineage>
        <taxon>Eukaryota</taxon>
        <taxon>Fungi</taxon>
        <taxon>Dikarya</taxon>
        <taxon>Basidiomycota</taxon>
        <taxon>Agaricomycotina</taxon>
        <taxon>Agaricomycetes</taxon>
        <taxon>Cantharellales</taxon>
        <taxon>Ceratobasidiaceae</taxon>
        <taxon>Rhizoctonia</taxon>
    </lineage>
</organism>
<evidence type="ECO:0000256" key="1">
    <source>
        <dbReference type="ARBA" id="ARBA00022630"/>
    </source>
</evidence>
<dbReference type="OrthoDB" id="10265891at2759"/>
<keyword evidence="2" id="KW-0288">FMN</keyword>
<dbReference type="EMBL" id="AZST01000110">
    <property type="protein sequence ID" value="KEP52364.1"/>
    <property type="molecule type" value="Genomic_DNA"/>
</dbReference>
<dbReference type="PANTHER" id="PTHR32332:SF31">
    <property type="entry name" value="2-NITROPROPANE DIOXYGENASE FAMILY, PUTATIVE (AFU_ORTHOLOGUE AFUA_2G09850)-RELATED"/>
    <property type="match status" value="1"/>
</dbReference>
<dbReference type="GO" id="GO:0051213">
    <property type="term" value="F:dioxygenase activity"/>
    <property type="evidence" value="ECO:0007669"/>
    <property type="project" value="UniProtKB-KW"/>
</dbReference>
<accession>A0A074RZD2</accession>
<dbReference type="HOGENOM" id="CLU_038732_2_3_1"/>
<dbReference type="STRING" id="1423351.A0A074RZD2"/>
<evidence type="ECO:0000256" key="2">
    <source>
        <dbReference type="ARBA" id="ARBA00022643"/>
    </source>
</evidence>
<keyword evidence="3" id="KW-0560">Oxidoreductase</keyword>
<evidence type="ECO:0000313" key="4">
    <source>
        <dbReference type="EMBL" id="KEP52364.1"/>
    </source>
</evidence>
<dbReference type="CDD" id="cd04730">
    <property type="entry name" value="NPD_like"/>
    <property type="match status" value="1"/>
</dbReference>
<dbReference type="Gene3D" id="3.20.20.70">
    <property type="entry name" value="Aldolase class I"/>
    <property type="match status" value="1"/>
</dbReference>
<proteinExistence type="predicted"/>
<protein>
    <submittedName>
        <fullName evidence="4">2-nitropropane dioxygenase</fullName>
    </submittedName>
</protein>
<sequence length="385" mass="40806">MWLTARVLYQPTPGPALCELECGEFAVRPPLDDMAKGPLTTAVTETFSITHPVILAGMNVAAGSKLTAAVTNAGGLGVIGGLGYTPKMLRQQIHDIKQYLTDKNAPFGVDLALPQVGGSARKTNYDYTHGQLPDLIDVIIEEKASLFVCAVGVPPPFAVQKLHQAGIPIMNMVGHPKHVAKALDAGVDIICAQGGEGGGHTGYVPTSVLVPACVDAVKGRTSPLTGKPVFVVAAGGISDGRGLAAALMWGAQGVWVGTRFVASEEAAANKRHKELLLKANYEDIGRTLIYSGRPLNVYKTDYVKDWETNRADEIKALTEKGIVPHYQEMEKHPEKSMVGHHYLMGNVAAAITDVLPAKTIVDNMVSDAVKCIANAKAMTGGRAKL</sequence>